<gene>
    <name evidence="3" type="ORF">SAMN04488001_0182</name>
</gene>
<accession>A0A1H3DMI2</accession>
<dbReference type="InterPro" id="IPR029767">
    <property type="entry name" value="WecB-like"/>
</dbReference>
<dbReference type="InterPro" id="IPR003331">
    <property type="entry name" value="UDP_GlcNAc_Epimerase_2_dom"/>
</dbReference>
<feature type="domain" description="UDP-N-acetylglucosamine 2-epimerase" evidence="2">
    <location>
        <begin position="30"/>
        <end position="364"/>
    </location>
</feature>
<dbReference type="EMBL" id="FNOI01000011">
    <property type="protein sequence ID" value="SDX67567.1"/>
    <property type="molecule type" value="Genomic_DNA"/>
</dbReference>
<dbReference type="Proteomes" id="UP000199441">
    <property type="component" value="Unassembled WGS sequence"/>
</dbReference>
<dbReference type="Gene3D" id="3.40.50.2000">
    <property type="entry name" value="Glycogen Phosphorylase B"/>
    <property type="match status" value="2"/>
</dbReference>
<dbReference type="PANTHER" id="PTHR43174:SF1">
    <property type="entry name" value="UDP-N-ACETYLGLUCOSAMINE 2-EPIMERASE"/>
    <property type="match status" value="1"/>
</dbReference>
<dbReference type="GO" id="GO:0016853">
    <property type="term" value="F:isomerase activity"/>
    <property type="evidence" value="ECO:0007669"/>
    <property type="project" value="UniProtKB-KW"/>
</dbReference>
<comment type="similarity">
    <text evidence="1">Belongs to the UDP-N-acetylglucosamine 2-epimerase family.</text>
</comment>
<dbReference type="RefSeq" id="WP_089949153.1">
    <property type="nucleotide sequence ID" value="NZ_FNOI01000011.1"/>
</dbReference>
<dbReference type="Pfam" id="PF02350">
    <property type="entry name" value="Epimerase_2"/>
    <property type="match status" value="1"/>
</dbReference>
<evidence type="ECO:0000313" key="3">
    <source>
        <dbReference type="EMBL" id="SDX67567.1"/>
    </source>
</evidence>
<dbReference type="SUPFAM" id="SSF53756">
    <property type="entry name" value="UDP-Glycosyltransferase/glycogen phosphorylase"/>
    <property type="match status" value="1"/>
</dbReference>
<organism evidence="3 4">
    <name type="scientific">Litoreibacter albidus</name>
    <dbReference type="NCBI Taxonomy" id="670155"/>
    <lineage>
        <taxon>Bacteria</taxon>
        <taxon>Pseudomonadati</taxon>
        <taxon>Pseudomonadota</taxon>
        <taxon>Alphaproteobacteria</taxon>
        <taxon>Rhodobacterales</taxon>
        <taxon>Roseobacteraceae</taxon>
        <taxon>Litoreibacter</taxon>
    </lineage>
</organism>
<evidence type="ECO:0000313" key="4">
    <source>
        <dbReference type="Proteomes" id="UP000199441"/>
    </source>
</evidence>
<protein>
    <submittedName>
        <fullName evidence="3">UDP-N-acetylglucosamine 2-epimerase (Non-hydrolysing)</fullName>
    </submittedName>
</protein>
<name>A0A1H3DMI2_9RHOB</name>
<dbReference type="PANTHER" id="PTHR43174">
    <property type="entry name" value="UDP-N-ACETYLGLUCOSAMINE 2-EPIMERASE"/>
    <property type="match status" value="1"/>
</dbReference>
<dbReference type="STRING" id="670155.SAMN04488001_0182"/>
<dbReference type="AlphaFoldDB" id="A0A1H3DMI2"/>
<dbReference type="CDD" id="cd03786">
    <property type="entry name" value="GTB_UDP-GlcNAc_2-Epimerase"/>
    <property type="match status" value="1"/>
</dbReference>
<dbReference type="NCBIfam" id="TIGR00236">
    <property type="entry name" value="wecB"/>
    <property type="match status" value="1"/>
</dbReference>
<evidence type="ECO:0000259" key="2">
    <source>
        <dbReference type="Pfam" id="PF02350"/>
    </source>
</evidence>
<reference evidence="4" key="1">
    <citation type="submission" date="2016-10" db="EMBL/GenBank/DDBJ databases">
        <authorList>
            <person name="Varghese N."/>
            <person name="Submissions S."/>
        </authorList>
    </citation>
    <scope>NUCLEOTIDE SEQUENCE [LARGE SCALE GENOMIC DNA]</scope>
    <source>
        <strain evidence="4">DSM 26922</strain>
    </source>
</reference>
<evidence type="ECO:0000256" key="1">
    <source>
        <dbReference type="RuleBase" id="RU003513"/>
    </source>
</evidence>
<keyword evidence="1" id="KW-0413">Isomerase</keyword>
<proteinExistence type="inferred from homology"/>
<keyword evidence="4" id="KW-1185">Reference proteome</keyword>
<dbReference type="OrthoDB" id="9803238at2"/>
<sequence>MKRLKVMTILGTRPEIIRLSRVMARLDTYTDHVVVHTGQNWDYELNEVFFEDLGVRKPDHFLGTGGGTLGETLGKILIESEKVLAEEKPDAVVVLGDTNSAISAIMARRMKVPVYHMEAGNRSFDRNVPEETNRKLVDHISDFNLVYTEHARRHLLSEGVHHRRIYLTGSPMREVLAHYRDKIEASDILSRISLKDRGYFIVSLHREENVDSAARLSQLVDALNRIATQYDMPIIVSTHPRTRKRLDALKDVTLDDRVQWMKPFGFHDYNKLQMRAFCAISDSGTIAEESSMLGFPAITPRDAIERPEGLDVGCLIMTGLNADTILDGIAAVTRGFADREQENLPHPVPADYYITNTSERVVNLVLGTARLSNSWDGIRVKENDSR</sequence>